<proteinExistence type="predicted"/>
<organism evidence="1 2">
    <name type="scientific">Thlaspi arvense</name>
    <name type="common">Field penny-cress</name>
    <dbReference type="NCBI Taxonomy" id="13288"/>
    <lineage>
        <taxon>Eukaryota</taxon>
        <taxon>Viridiplantae</taxon>
        <taxon>Streptophyta</taxon>
        <taxon>Embryophyta</taxon>
        <taxon>Tracheophyta</taxon>
        <taxon>Spermatophyta</taxon>
        <taxon>Magnoliopsida</taxon>
        <taxon>eudicotyledons</taxon>
        <taxon>Gunneridae</taxon>
        <taxon>Pentapetalae</taxon>
        <taxon>rosids</taxon>
        <taxon>malvids</taxon>
        <taxon>Brassicales</taxon>
        <taxon>Brassicaceae</taxon>
        <taxon>Thlaspideae</taxon>
        <taxon>Thlaspi</taxon>
    </lineage>
</organism>
<gene>
    <name evidence="1" type="ORF">TAV2_LOCUS8926</name>
</gene>
<dbReference type="Proteomes" id="UP000836841">
    <property type="component" value="Chromosome 3"/>
</dbReference>
<evidence type="ECO:0000313" key="1">
    <source>
        <dbReference type="EMBL" id="CAH2052836.1"/>
    </source>
</evidence>
<dbReference type="EMBL" id="OU466859">
    <property type="protein sequence ID" value="CAH2052836.1"/>
    <property type="molecule type" value="Genomic_DNA"/>
</dbReference>
<protein>
    <submittedName>
        <fullName evidence="1">Uncharacterized protein</fullName>
    </submittedName>
</protein>
<name>A0AAU9RWS3_THLAR</name>
<sequence length="81" mass="9072">MPLGGDGEFQSYYELVTDLKSLLDTDGSLSSIASSFLRCFSAAIDARLCSDFCDDIFEPKLEELINQLKELKILYMILLVV</sequence>
<evidence type="ECO:0000313" key="2">
    <source>
        <dbReference type="Proteomes" id="UP000836841"/>
    </source>
</evidence>
<keyword evidence="2" id="KW-1185">Reference proteome</keyword>
<dbReference type="AlphaFoldDB" id="A0AAU9RWS3"/>
<reference evidence="1 2" key="1">
    <citation type="submission" date="2022-03" db="EMBL/GenBank/DDBJ databases">
        <authorList>
            <person name="Nunn A."/>
            <person name="Chopra R."/>
            <person name="Nunn A."/>
            <person name="Contreras Garrido A."/>
        </authorList>
    </citation>
    <scope>NUCLEOTIDE SEQUENCE [LARGE SCALE GENOMIC DNA]</scope>
</reference>
<accession>A0AAU9RWS3</accession>